<evidence type="ECO:0000256" key="2">
    <source>
        <dbReference type="SAM" id="MobiDB-lite"/>
    </source>
</evidence>
<feature type="region of interest" description="Disordered" evidence="2">
    <location>
        <begin position="348"/>
        <end position="369"/>
    </location>
</feature>
<feature type="region of interest" description="Disordered" evidence="2">
    <location>
        <begin position="2556"/>
        <end position="2578"/>
    </location>
</feature>
<evidence type="ECO:0000313" key="4">
    <source>
        <dbReference type="Proteomes" id="UP001381693"/>
    </source>
</evidence>
<comment type="caution">
    <text evidence="3">The sequence shown here is derived from an EMBL/GenBank/DDBJ whole genome shotgun (WGS) entry which is preliminary data.</text>
</comment>
<evidence type="ECO:0000256" key="1">
    <source>
        <dbReference type="SAM" id="Coils"/>
    </source>
</evidence>
<feature type="coiled-coil region" evidence="1">
    <location>
        <begin position="2367"/>
        <end position="2394"/>
    </location>
</feature>
<organism evidence="3 4">
    <name type="scientific">Halocaridina rubra</name>
    <name type="common">Hawaiian red shrimp</name>
    <dbReference type="NCBI Taxonomy" id="373956"/>
    <lineage>
        <taxon>Eukaryota</taxon>
        <taxon>Metazoa</taxon>
        <taxon>Ecdysozoa</taxon>
        <taxon>Arthropoda</taxon>
        <taxon>Crustacea</taxon>
        <taxon>Multicrustacea</taxon>
        <taxon>Malacostraca</taxon>
        <taxon>Eumalacostraca</taxon>
        <taxon>Eucarida</taxon>
        <taxon>Decapoda</taxon>
        <taxon>Pleocyemata</taxon>
        <taxon>Caridea</taxon>
        <taxon>Atyoidea</taxon>
        <taxon>Atyidae</taxon>
        <taxon>Halocaridina</taxon>
    </lineage>
</organism>
<feature type="compositionally biased region" description="Basic and acidic residues" evidence="2">
    <location>
        <begin position="34"/>
        <end position="59"/>
    </location>
</feature>
<proteinExistence type="predicted"/>
<reference evidence="3 4" key="1">
    <citation type="submission" date="2023-11" db="EMBL/GenBank/DDBJ databases">
        <title>Halocaridina rubra genome assembly.</title>
        <authorList>
            <person name="Smith C."/>
        </authorList>
    </citation>
    <scope>NUCLEOTIDE SEQUENCE [LARGE SCALE GENOMIC DNA]</scope>
    <source>
        <strain evidence="3">EP-1</strain>
        <tissue evidence="3">Whole</tissue>
    </source>
</reference>
<feature type="compositionally biased region" description="Basic and acidic residues" evidence="2">
    <location>
        <begin position="714"/>
        <end position="724"/>
    </location>
</feature>
<dbReference type="EMBL" id="JAXCGZ010004265">
    <property type="protein sequence ID" value="KAK7082012.1"/>
    <property type="molecule type" value="Genomic_DNA"/>
</dbReference>
<keyword evidence="1" id="KW-0175">Coiled coil</keyword>
<feature type="region of interest" description="Disordered" evidence="2">
    <location>
        <begin position="1101"/>
        <end position="1136"/>
    </location>
</feature>
<feature type="region of interest" description="Disordered" evidence="2">
    <location>
        <begin position="28"/>
        <end position="59"/>
    </location>
</feature>
<dbReference type="Proteomes" id="UP001381693">
    <property type="component" value="Unassembled WGS sequence"/>
</dbReference>
<gene>
    <name evidence="3" type="ORF">SK128_028535</name>
</gene>
<name>A0AAN9AEV5_HALRR</name>
<feature type="region of interest" description="Disordered" evidence="2">
    <location>
        <begin position="2437"/>
        <end position="2478"/>
    </location>
</feature>
<feature type="compositionally biased region" description="Acidic residues" evidence="2">
    <location>
        <begin position="2441"/>
        <end position="2456"/>
    </location>
</feature>
<sequence length="2578" mass="290440">MESKINASSGDNYSVIFPLRETKFSSSLTQECNQKTDDVTEYDVDREPVEPEATEKPEDVTKEIQNKMSADDITKENSALQITAKGKIVKKLLFVDGVPVEKEEELGEADAATDDAELQRENLEIKSKTFSLGDVDQERPDIFRDAEDHPDLHGVQQAYKEQLSESMEPKSFDLPVPYHANDWMEIIEDGGFTLDDEDEEKLMSYSDSKNKKEAEIQPGSQGEIFKSEDSQGFALPVPDHANDWMEIIEKGGFSFDEEEILSTSSIVNIGEEKNDKIDICSDSFSLTLKSDSSHMLLEDPTLSTLTAEYQNVKPEDHSSILKTPHEGLPIPEHAGEREVITEDVGFISHDENKEHKQDHKSKDSRDKGMDMAENKIVDDDQEIKPAFFLPLPEHSNDFMDIIAEGGFSLEEESEMDSLIDDSAISMMGTDESSSEIFPSTTYTTLIKSKHVVHATYVPHEELTVDNTKEIFNPCKHIEMSCNIISLKDENSSTSEKTNRDEIQVSHVDTSFATVTMETSFRGEDDSDSVLEVKSQTVSESDFAVVHLGVEEDIPVEQVTDLSETSTSLGNLLSTDLSTNISIPSTPIQTFDSNISASESPLPMASDISSIVLTPQWMRQRPVSCTSRTDEKITIPLEERKKLCKTKSAPLESTDSKLSAECVQLDTSDALSGSLQERRSSAGYGEMIDDASAALVPGDEYYKNKKKKPKKSKGKRPEMDSHGNEHISAASDKPSDNLLPKSDEEFLRYDEEGDLPMNQNTAVSPDVADLSKTVKTESILTEAMHEPKDVDVHVQEITEYATMEDISNSSDVTKIEKYNTDIANVLSEKVVIRDAEGYETESKTEDLFLQKTVPNIEEALQEAMTSVYASDDAVPPSEGVETTQNISVIISEHPCDWLDFATEVDISEGSKGERNYPIQYLMTDELIEGKQSESSPTLSEDLEFVQLPTHDDVCVEAITHEALNPCDPNQPKSYADILISAPATIHEVEQKDSKKPYVHKCHTVVHVIDEEVDKIPRPSSAVDDEGFTEFVSRRERYRRKTASSSVMTDEIREAVDAAINDSNKPDEKLNAKSDMRNRSLGRYSVLANEDEDNGNQFLELRANATKRRSKERSIEKKFHKEHKSPQNTSDDFEESNPLTVDNSDFDKGFYAALHMEFDLWYDIFGIRDAERSYYQYLFHTFNYEVLGVEPEISDLQAHHIQSHVDTKDKHAQVLSLPKDVLPPSHPNVNKQDILEDMHIDHMGESTHKGITSDKDHKHDVQHTEVLSPFSKDWEKTTVTQHISCMPEEIIKYDMHSVNEAEALYHECMVQEEKISRQLQSEESSVNEIIPHVSNISESDLVLQKNGVFAKHSEYIDNEETSSEAALKGDPTTEAPIIEVQAPAVRHEVKHEMEESAQSFDDGKATDSAITSLTASLKPTSEPKVCVEWDVKGRCLNQVSQESTGITENISSEIIQQAGGAESKIPPPINSAESCLYVDDSEKQSQFADSVSSFSLMTSEPINYKQASTSLVIEDQPHDEVPAVDIPECNKNLSLITSINDITSDDHVSSLKDGFDSTNNTVERELKVTENTSCDTSYAHIVATGTPVTQEMDETPRDEKSFILYHTKTIKVVITDDESPKPHTSMPKDEEGFTEYISKQERRRRLRSSCSEDQEDTVMDVIPYTPRIDLPEVEISEENEEQPVIGLNNSGEETEETVNKLNVDSTGVPLKWHRKHSNSHRKRQHSQISDAEREVNEIIRQMEHEYVLQKYAVFDSFHTNQSQISESERKYYEMLCQRSYEKEDVALLAHQLSSQTLCATSEFPSVHSQSTAAADVPMFTLFSPYDLTELEEAETKYYEYISHCWRAKDSHESSPEIEFTSVENLHPFETNEISSEFEENVQVMQSSIIDTEECNSSELQKPHISGAVKWSSVPLVTELPEIQKPLNPRTDYISSVNVFSLSYQEKEPPSIDITTPIKDNLKESRESVEVEKGPSVIEFISTDQYDISAINEAEYNYYKYMTAVKQEAVTEDSTLGYESIPSKEKSAMLAEDMSEISQPLEITDQEKEVLSAATIHIHSEHGHNLSSISALSVSLEEEEVPSFDIAASVEDNLKEDRESVEVEYKPTVTELISTEQNDIAAISEAECNYNEYMNTMKQQPFNEDPNLVYEAISSEKKSAMSAKDMSDISQNLETTDQAEEVLPEATFNNQSLHATDLSDHPITHGTMIHEKSVNDSDSKCHENTTWANVVATCKPDTQDEENVSQDEQSFLLYHTKTIKVVVREEEIPKTQIPSCVDDEGFTEYVSKQERRRRLRSSCSEDQEESIKDIVPYIPRTELPEVEILEENIPELKDNDTQITKTEEAEDSGEEYYSPKQLARAFKVTKHQRQKRSRSRISEAEREVDEILRQMDHEEVLQKYASRDTFLGSQWIVSDAEKSYFEMLAKLKDIKKDMVSELLKRDGDDDDDNDDDRDDDYGNGDDTSGSSHGPQPFSDDHNGDRTIRSFQTEFMQADLPHGLANWTDESTYLSLTPSLPDHLTVTSSLTDDIQNQPTNTLTDIQTNDTLNTSFLTSLYPKAASPQAPCQATSPSTHQRAFKPRN</sequence>
<feature type="compositionally biased region" description="Basic residues" evidence="2">
    <location>
        <begin position="703"/>
        <end position="713"/>
    </location>
</feature>
<protein>
    <submittedName>
        <fullName evidence="3">Uncharacterized protein</fullName>
    </submittedName>
</protein>
<feature type="compositionally biased region" description="Polar residues" evidence="2">
    <location>
        <begin position="2560"/>
        <end position="2571"/>
    </location>
</feature>
<accession>A0AAN9AEV5</accession>
<evidence type="ECO:0000313" key="3">
    <source>
        <dbReference type="EMBL" id="KAK7082012.1"/>
    </source>
</evidence>
<feature type="region of interest" description="Disordered" evidence="2">
    <location>
        <begin position="699"/>
        <end position="739"/>
    </location>
</feature>
<keyword evidence="4" id="KW-1185">Reference proteome</keyword>